<evidence type="ECO:0000256" key="2">
    <source>
        <dbReference type="ARBA" id="ARBA00023002"/>
    </source>
</evidence>
<sequence>MKPAVLVLQPLSSARQAELESLYEVHRAEALPPDVADRIDAVVTDGHHGLSSDQVAMLPRLRLVASGSAGLEGIDRGALAARGIPLTNPAVALAEEVADVAMMLLLAGWKDLRALDAFVRTGEWGRGEFPLGRALAGRTLGILGLGTIGVAVAKRAEAFGLRVAYHSRHEKPGGYAYEPTLLGLAERSDILMVIVPGGAETKGMVDAAVLEALGPEGLLVNVARGTVVDEPALIAALESGRLGGAALDVMWNEPRPDPKLTALPNVVLTPHVGSATRETRDAMSANVLANLRALFAGEALVSEV</sequence>
<dbReference type="EC" id="1.1.1.95" evidence="7"/>
<dbReference type="InterPro" id="IPR006140">
    <property type="entry name" value="D-isomer_DH_NAD-bd"/>
</dbReference>
<dbReference type="AlphaFoldDB" id="A0A6J4NUL5"/>
<dbReference type="FunFam" id="3.40.50.720:FF:000213">
    <property type="entry name" value="Putative 2-hydroxyacid dehydrogenase"/>
    <property type="match status" value="1"/>
</dbReference>
<dbReference type="Pfam" id="PF00389">
    <property type="entry name" value="2-Hacid_dh"/>
    <property type="match status" value="1"/>
</dbReference>
<dbReference type="CDD" id="cd12156">
    <property type="entry name" value="HPPR"/>
    <property type="match status" value="1"/>
</dbReference>
<accession>A0A6J4NUL5</accession>
<dbReference type="GO" id="GO:0030267">
    <property type="term" value="F:glyoxylate reductase (NADPH) activity"/>
    <property type="evidence" value="ECO:0007669"/>
    <property type="project" value="TreeGrafter"/>
</dbReference>
<dbReference type="InterPro" id="IPR050223">
    <property type="entry name" value="D-isomer_2-hydroxyacid_DH"/>
</dbReference>
<feature type="domain" description="D-isomer specific 2-hydroxyacid dehydrogenase catalytic" evidence="5">
    <location>
        <begin position="5"/>
        <end position="304"/>
    </location>
</feature>
<evidence type="ECO:0000256" key="4">
    <source>
        <dbReference type="RuleBase" id="RU003719"/>
    </source>
</evidence>
<organism evidence="7">
    <name type="scientific">uncultured Rubellimicrobium sp</name>
    <dbReference type="NCBI Taxonomy" id="543078"/>
    <lineage>
        <taxon>Bacteria</taxon>
        <taxon>Pseudomonadati</taxon>
        <taxon>Pseudomonadota</taxon>
        <taxon>Alphaproteobacteria</taxon>
        <taxon>Rhodobacterales</taxon>
        <taxon>Roseobacteraceae</taxon>
        <taxon>Rubellimicrobium</taxon>
        <taxon>environmental samples</taxon>
    </lineage>
</organism>
<dbReference type="GO" id="GO:0004617">
    <property type="term" value="F:phosphoglycerate dehydrogenase activity"/>
    <property type="evidence" value="ECO:0007669"/>
    <property type="project" value="UniProtKB-EC"/>
</dbReference>
<dbReference type="PANTHER" id="PTHR10996:SF178">
    <property type="entry name" value="2-HYDROXYACID DEHYDROGENASE YGL185C-RELATED"/>
    <property type="match status" value="1"/>
</dbReference>
<keyword evidence="1" id="KW-0521">NADP</keyword>
<dbReference type="SUPFAM" id="SSF51735">
    <property type="entry name" value="NAD(P)-binding Rossmann-fold domains"/>
    <property type="match status" value="1"/>
</dbReference>
<dbReference type="Pfam" id="PF02826">
    <property type="entry name" value="2-Hacid_dh_C"/>
    <property type="match status" value="1"/>
</dbReference>
<comment type="similarity">
    <text evidence="4">Belongs to the D-isomer specific 2-hydroxyacid dehydrogenase family.</text>
</comment>
<evidence type="ECO:0000313" key="7">
    <source>
        <dbReference type="EMBL" id="CAA9396187.1"/>
    </source>
</evidence>
<reference evidence="7" key="1">
    <citation type="submission" date="2020-02" db="EMBL/GenBank/DDBJ databases">
        <authorList>
            <person name="Meier V. D."/>
        </authorList>
    </citation>
    <scope>NUCLEOTIDE SEQUENCE</scope>
    <source>
        <strain evidence="7">AVDCRST_MAG15</strain>
    </source>
</reference>
<dbReference type="GO" id="GO:0051287">
    <property type="term" value="F:NAD binding"/>
    <property type="evidence" value="ECO:0007669"/>
    <property type="project" value="InterPro"/>
</dbReference>
<gene>
    <name evidence="7" type="ORF">AVDCRST_MAG15-735</name>
</gene>
<dbReference type="EMBL" id="CADCUU010000104">
    <property type="protein sequence ID" value="CAA9396187.1"/>
    <property type="molecule type" value="Genomic_DNA"/>
</dbReference>
<dbReference type="GO" id="GO:0016618">
    <property type="term" value="F:hydroxypyruvate reductase [NAD(P)H] activity"/>
    <property type="evidence" value="ECO:0007669"/>
    <property type="project" value="TreeGrafter"/>
</dbReference>
<feature type="domain" description="D-isomer specific 2-hydroxyacid dehydrogenase NAD-binding" evidence="6">
    <location>
        <begin position="102"/>
        <end position="273"/>
    </location>
</feature>
<evidence type="ECO:0000259" key="6">
    <source>
        <dbReference type="Pfam" id="PF02826"/>
    </source>
</evidence>
<proteinExistence type="inferred from homology"/>
<evidence type="ECO:0000256" key="1">
    <source>
        <dbReference type="ARBA" id="ARBA00022857"/>
    </source>
</evidence>
<name>A0A6J4NUL5_9RHOB</name>
<keyword evidence="2 4" id="KW-0560">Oxidoreductase</keyword>
<dbReference type="GO" id="GO:0005829">
    <property type="term" value="C:cytosol"/>
    <property type="evidence" value="ECO:0007669"/>
    <property type="project" value="TreeGrafter"/>
</dbReference>
<dbReference type="InterPro" id="IPR036291">
    <property type="entry name" value="NAD(P)-bd_dom_sf"/>
</dbReference>
<keyword evidence="3" id="KW-0520">NAD</keyword>
<dbReference type="Gene3D" id="3.40.50.720">
    <property type="entry name" value="NAD(P)-binding Rossmann-like Domain"/>
    <property type="match status" value="2"/>
</dbReference>
<dbReference type="PANTHER" id="PTHR10996">
    <property type="entry name" value="2-HYDROXYACID DEHYDROGENASE-RELATED"/>
    <property type="match status" value="1"/>
</dbReference>
<dbReference type="SUPFAM" id="SSF52283">
    <property type="entry name" value="Formate/glycerate dehydrogenase catalytic domain-like"/>
    <property type="match status" value="1"/>
</dbReference>
<protein>
    <submittedName>
        <fullName evidence="7">D-3-phosphoglycerate dehydrogenase</fullName>
        <ecNumber evidence="7">1.1.1.95</ecNumber>
    </submittedName>
</protein>
<dbReference type="InterPro" id="IPR006139">
    <property type="entry name" value="D-isomer_2_OHA_DH_cat_dom"/>
</dbReference>
<evidence type="ECO:0000259" key="5">
    <source>
        <dbReference type="Pfam" id="PF00389"/>
    </source>
</evidence>
<evidence type="ECO:0000256" key="3">
    <source>
        <dbReference type="ARBA" id="ARBA00023027"/>
    </source>
</evidence>